<protein>
    <recommendedName>
        <fullName evidence="6">Plus3 domain-containing protein</fullName>
    </recommendedName>
</protein>
<gene>
    <name evidence="7" type="ORF">CVT26_002304</name>
</gene>
<feature type="compositionally biased region" description="Gly residues" evidence="5">
    <location>
        <begin position="28"/>
        <end position="40"/>
    </location>
</feature>
<sequence length="567" mass="62672">MSDFEDDIGEQLLELAGATERKKKKRQGSGGTGASGGSGGVKKRKAERMDSDSDSSIESEDEVVDPYPLEGKYKDEADKRELLSLTEFQREQILEERAGERQSILNARTLANLVRQQQRGAAVNVEDSVSRAAKRQHTARGSTKEKTHKLDELRAKRKAKDDRKRAKGSSPSQRADRDSSPQDMDISDSESEDGQISRTEQEEERLLGLTGGSWGGSGGGWGKGRREGRGDGGSVREEDETPCTMADLESVRLSRDAIAKHCVKPWFEDYVAGAWVRYLIGQEPNGAPVYRICQVQNLAPDLVKPYKVNDKTLNQAFELKHGKSVKTFNMDKVSNAPFLDKEFERLQKVCSAEDVKLPTKEALQRRAAEMKALVERPMTESDITAMLIRKNQLMGNRNTGLTTLERSTLNQKRTLALRRHDFTEVAEIDAKLAEDAALAAEQQSLDRAKGRQDSHADMLAKVNERNRKANLEAVRKAELMEAERKRRERRAAMAGNGTPVPSDPSARLKVTPRTFIATPNATRPSTPIVNETVAKANADAAGKAPVKTASSLETSLIDSIEVDLGDF</sequence>
<evidence type="ECO:0000313" key="8">
    <source>
        <dbReference type="Proteomes" id="UP000284706"/>
    </source>
</evidence>
<dbReference type="Pfam" id="PF03126">
    <property type="entry name" value="Plus-3"/>
    <property type="match status" value="1"/>
</dbReference>
<dbReference type="AlphaFoldDB" id="A0A409WEC5"/>
<proteinExistence type="predicted"/>
<evidence type="ECO:0000256" key="5">
    <source>
        <dbReference type="SAM" id="MobiDB-lite"/>
    </source>
</evidence>
<dbReference type="GO" id="GO:0003677">
    <property type="term" value="F:DNA binding"/>
    <property type="evidence" value="ECO:0007669"/>
    <property type="project" value="InterPro"/>
</dbReference>
<dbReference type="PANTHER" id="PTHR13115:SF8">
    <property type="entry name" value="RNA POLYMERASE-ASSOCIATED PROTEIN RTF1 HOMOLOG"/>
    <property type="match status" value="1"/>
</dbReference>
<dbReference type="PROSITE" id="PS51360">
    <property type="entry name" value="PLUS3"/>
    <property type="match status" value="1"/>
</dbReference>
<dbReference type="InterPro" id="IPR036128">
    <property type="entry name" value="Plus3-like_sf"/>
</dbReference>
<feature type="compositionally biased region" description="Basic and acidic residues" evidence="5">
    <location>
        <begin position="142"/>
        <end position="164"/>
    </location>
</feature>
<dbReference type="SUPFAM" id="SSF159042">
    <property type="entry name" value="Plus3-like"/>
    <property type="match status" value="1"/>
</dbReference>
<dbReference type="FunCoup" id="A0A409WEC5">
    <property type="interactions" value="632"/>
</dbReference>
<feature type="compositionally biased region" description="Basic and acidic residues" evidence="5">
    <location>
        <begin position="224"/>
        <end position="236"/>
    </location>
</feature>
<evidence type="ECO:0000256" key="2">
    <source>
        <dbReference type="ARBA" id="ARBA00023015"/>
    </source>
</evidence>
<dbReference type="OrthoDB" id="166375at2759"/>
<reference evidence="7 8" key="1">
    <citation type="journal article" date="2018" name="Evol. Lett.">
        <title>Horizontal gene cluster transfer increased hallucinogenic mushroom diversity.</title>
        <authorList>
            <person name="Reynolds H.T."/>
            <person name="Vijayakumar V."/>
            <person name="Gluck-Thaler E."/>
            <person name="Korotkin H.B."/>
            <person name="Matheny P.B."/>
            <person name="Slot J.C."/>
        </authorList>
    </citation>
    <scope>NUCLEOTIDE SEQUENCE [LARGE SCALE GENOMIC DNA]</scope>
    <source>
        <strain evidence="7 8">SRW20</strain>
    </source>
</reference>
<keyword evidence="8" id="KW-1185">Reference proteome</keyword>
<dbReference type="InParanoid" id="A0A409WEC5"/>
<dbReference type="Gene3D" id="3.90.70.200">
    <property type="entry name" value="Plus-3 domain"/>
    <property type="match status" value="1"/>
</dbReference>
<keyword evidence="2" id="KW-0805">Transcription regulation</keyword>
<accession>A0A409WEC5</accession>
<evidence type="ECO:0000256" key="1">
    <source>
        <dbReference type="ARBA" id="ARBA00004123"/>
    </source>
</evidence>
<name>A0A409WEC5_9AGAR</name>
<comment type="caution">
    <text evidence="7">The sequence shown here is derived from an EMBL/GenBank/DDBJ whole genome shotgun (WGS) entry which is preliminary data.</text>
</comment>
<evidence type="ECO:0000259" key="6">
    <source>
        <dbReference type="PROSITE" id="PS51360"/>
    </source>
</evidence>
<dbReference type="GO" id="GO:0016593">
    <property type="term" value="C:Cdc73/Paf1 complex"/>
    <property type="evidence" value="ECO:0007669"/>
    <property type="project" value="TreeGrafter"/>
</dbReference>
<evidence type="ECO:0000256" key="4">
    <source>
        <dbReference type="ARBA" id="ARBA00023242"/>
    </source>
</evidence>
<evidence type="ECO:0000256" key="3">
    <source>
        <dbReference type="ARBA" id="ARBA00023163"/>
    </source>
</evidence>
<dbReference type="EMBL" id="NHYE01005112">
    <property type="protein sequence ID" value="PPQ76853.1"/>
    <property type="molecule type" value="Genomic_DNA"/>
</dbReference>
<feature type="compositionally biased region" description="Acidic residues" evidence="5">
    <location>
        <begin position="52"/>
        <end position="64"/>
    </location>
</feature>
<dbReference type="InterPro" id="IPR004343">
    <property type="entry name" value="Plus-3_dom"/>
</dbReference>
<feature type="domain" description="Plus3" evidence="6">
    <location>
        <begin position="242"/>
        <end position="375"/>
    </location>
</feature>
<dbReference type="Proteomes" id="UP000284706">
    <property type="component" value="Unassembled WGS sequence"/>
</dbReference>
<organism evidence="7 8">
    <name type="scientific">Gymnopilus dilepis</name>
    <dbReference type="NCBI Taxonomy" id="231916"/>
    <lineage>
        <taxon>Eukaryota</taxon>
        <taxon>Fungi</taxon>
        <taxon>Dikarya</taxon>
        <taxon>Basidiomycota</taxon>
        <taxon>Agaricomycotina</taxon>
        <taxon>Agaricomycetes</taxon>
        <taxon>Agaricomycetidae</taxon>
        <taxon>Agaricales</taxon>
        <taxon>Agaricineae</taxon>
        <taxon>Hymenogastraceae</taxon>
        <taxon>Gymnopilus</taxon>
    </lineage>
</organism>
<keyword evidence="4" id="KW-0539">Nucleus</keyword>
<evidence type="ECO:0000313" key="7">
    <source>
        <dbReference type="EMBL" id="PPQ76853.1"/>
    </source>
</evidence>
<comment type="subcellular location">
    <subcellularLocation>
        <location evidence="1">Nucleus</location>
    </subcellularLocation>
</comment>
<feature type="region of interest" description="Disordered" evidence="5">
    <location>
        <begin position="1"/>
        <end position="79"/>
    </location>
</feature>
<dbReference type="SMART" id="SM00719">
    <property type="entry name" value="Plus3"/>
    <property type="match status" value="1"/>
</dbReference>
<feature type="compositionally biased region" description="Gly residues" evidence="5">
    <location>
        <begin position="209"/>
        <end position="222"/>
    </location>
</feature>
<feature type="region of interest" description="Disordered" evidence="5">
    <location>
        <begin position="117"/>
        <end position="242"/>
    </location>
</feature>
<dbReference type="STRING" id="231916.A0A409WEC5"/>
<dbReference type="PANTHER" id="PTHR13115">
    <property type="entry name" value="RNA POLYMERASE-ASSOCIATED PROTEIN RTF1 HOMOLOG"/>
    <property type="match status" value="1"/>
</dbReference>
<dbReference type="GO" id="GO:1990269">
    <property type="term" value="F:RNA polymerase II C-terminal domain phosphoserine binding"/>
    <property type="evidence" value="ECO:0007669"/>
    <property type="project" value="TreeGrafter"/>
</dbReference>
<keyword evidence="3" id="KW-0804">Transcription</keyword>